<evidence type="ECO:0000256" key="3">
    <source>
        <dbReference type="ARBA" id="ARBA00022741"/>
    </source>
</evidence>
<dbReference type="EMBL" id="CP014228">
    <property type="protein sequence ID" value="AMD86726.1"/>
    <property type="molecule type" value="Genomic_DNA"/>
</dbReference>
<dbReference type="PROSITE" id="PS50893">
    <property type="entry name" value="ABC_TRANSPORTER_2"/>
    <property type="match status" value="1"/>
</dbReference>
<dbReference type="InterPro" id="IPR003593">
    <property type="entry name" value="AAA+_ATPase"/>
</dbReference>
<keyword evidence="2" id="KW-0813">Transport</keyword>
<keyword evidence="4 6" id="KW-0067">ATP-binding</keyword>
<evidence type="ECO:0000259" key="5">
    <source>
        <dbReference type="PROSITE" id="PS50893"/>
    </source>
</evidence>
<dbReference type="Pfam" id="PF00005">
    <property type="entry name" value="ABC_tran"/>
    <property type="match status" value="1"/>
</dbReference>
<evidence type="ECO:0000256" key="4">
    <source>
        <dbReference type="ARBA" id="ARBA00022840"/>
    </source>
</evidence>
<proteinExistence type="inferred from homology"/>
<sequence length="318" mass="33111">MIQATDLTKRYGRKTAVDHVSFTVEPGTVTGFLGPNGAGKSTTMRMIMGLDSPTEGNVTIDGKAYKELAAPLCEVGALLDAKGLHGSRTARAHLAQLAVSNGIPVSRVDEVLELTGLTAVAKKRVKGFSLGMGQRLGIAAALLGDPRVLIFDEPVNGLDPEGVKWVRETCRSLAAEGRTVFISSHLMSEMALTADHLLVIGRGRILTQGPVKEVIAAATSNVVRVASPDAERLAAVLATERIAVEAPQPGVLTTTTAPAARIGELAAAHGIVLHELVTQQASLEDAYLELTGGEVEYATGQNTHAAAAQTTYAGAHAA</sequence>
<dbReference type="PANTHER" id="PTHR43335">
    <property type="entry name" value="ABC TRANSPORTER, ATP-BINDING PROTEIN"/>
    <property type="match status" value="1"/>
</dbReference>
<dbReference type="CDD" id="cd03268">
    <property type="entry name" value="ABC_BcrA_bacitracin_resist"/>
    <property type="match status" value="1"/>
</dbReference>
<reference evidence="7" key="1">
    <citation type="submission" date="2016-02" db="EMBL/GenBank/DDBJ databases">
        <authorList>
            <person name="Holder M.E."/>
            <person name="Ajami N.J."/>
            <person name="Petrosino J.F."/>
        </authorList>
    </citation>
    <scope>NUCLEOTIDE SEQUENCE [LARGE SCALE GENOMIC DNA]</scope>
    <source>
        <strain evidence="7">CCUG 36733</strain>
    </source>
</reference>
<evidence type="ECO:0000313" key="6">
    <source>
        <dbReference type="EMBL" id="AMD86726.1"/>
    </source>
</evidence>
<dbReference type="RefSeq" id="WP_067940674.1">
    <property type="nucleotide sequence ID" value="NZ_CP014228.1"/>
</dbReference>
<evidence type="ECO:0000256" key="2">
    <source>
        <dbReference type="ARBA" id="ARBA00022448"/>
    </source>
</evidence>
<dbReference type="GO" id="GO:0016887">
    <property type="term" value="F:ATP hydrolysis activity"/>
    <property type="evidence" value="ECO:0007669"/>
    <property type="project" value="InterPro"/>
</dbReference>
<keyword evidence="3" id="KW-0547">Nucleotide-binding</keyword>
<dbReference type="Gene3D" id="3.40.50.300">
    <property type="entry name" value="P-loop containing nucleotide triphosphate hydrolases"/>
    <property type="match status" value="1"/>
</dbReference>
<dbReference type="STRING" id="111015.AXF14_02800"/>
<dbReference type="SUPFAM" id="SSF52540">
    <property type="entry name" value="P-loop containing nucleoside triphosphate hydrolases"/>
    <property type="match status" value="1"/>
</dbReference>
<dbReference type="PANTHER" id="PTHR43335:SF4">
    <property type="entry name" value="ABC TRANSPORTER, ATP-BINDING PROTEIN"/>
    <property type="match status" value="1"/>
</dbReference>
<dbReference type="Proteomes" id="UP000065220">
    <property type="component" value="Chromosome"/>
</dbReference>
<dbReference type="GO" id="GO:0005524">
    <property type="term" value="F:ATP binding"/>
    <property type="evidence" value="ECO:0007669"/>
    <property type="project" value="UniProtKB-KW"/>
</dbReference>
<name>A0A0X8JDS7_ACTRD</name>
<dbReference type="InterPro" id="IPR027417">
    <property type="entry name" value="P-loop_NTPase"/>
</dbReference>
<dbReference type="KEGG" id="ard:AXF14_02800"/>
<feature type="domain" description="ABC transporter" evidence="5">
    <location>
        <begin position="2"/>
        <end position="227"/>
    </location>
</feature>
<organism evidence="6 7">
    <name type="scientific">Actinomyces radicidentis</name>
    <dbReference type="NCBI Taxonomy" id="111015"/>
    <lineage>
        <taxon>Bacteria</taxon>
        <taxon>Bacillati</taxon>
        <taxon>Actinomycetota</taxon>
        <taxon>Actinomycetes</taxon>
        <taxon>Actinomycetales</taxon>
        <taxon>Actinomycetaceae</taxon>
        <taxon>Actinomyces</taxon>
    </lineage>
</organism>
<evidence type="ECO:0000313" key="7">
    <source>
        <dbReference type="Proteomes" id="UP000065220"/>
    </source>
</evidence>
<keyword evidence="7" id="KW-1185">Reference proteome</keyword>
<dbReference type="AlphaFoldDB" id="A0A0X8JDS7"/>
<evidence type="ECO:0000256" key="1">
    <source>
        <dbReference type="ARBA" id="ARBA00005417"/>
    </source>
</evidence>
<gene>
    <name evidence="6" type="ORF">AXF14_02800</name>
</gene>
<dbReference type="SMART" id="SM00382">
    <property type="entry name" value="AAA"/>
    <property type="match status" value="1"/>
</dbReference>
<comment type="similarity">
    <text evidence="1">Belongs to the ABC transporter superfamily.</text>
</comment>
<protein>
    <submittedName>
        <fullName evidence="6">Multidrug ABC transporter ATP-binding protein</fullName>
    </submittedName>
</protein>
<accession>A0A0X8JDS7</accession>
<dbReference type="InterPro" id="IPR003439">
    <property type="entry name" value="ABC_transporter-like_ATP-bd"/>
</dbReference>
<dbReference type="OrthoDB" id="9804819at2"/>